<dbReference type="Proteomes" id="UP000594638">
    <property type="component" value="Unassembled WGS sequence"/>
</dbReference>
<evidence type="ECO:0000313" key="2">
    <source>
        <dbReference type="Proteomes" id="UP000594638"/>
    </source>
</evidence>
<protein>
    <submittedName>
        <fullName evidence="1">Uncharacterized membrane At1g06890</fullName>
    </submittedName>
</protein>
<dbReference type="Gramene" id="OE9A099371T2">
    <property type="protein sequence ID" value="OE9A099371C2"/>
    <property type="gene ID" value="OE9A099371"/>
</dbReference>
<sequence>ILIGSGREREEELVKMSEGQRFQLGTVGALGLSVVSSVSIVICNKALISTLGFTF</sequence>
<proteinExistence type="predicted"/>
<dbReference type="OrthoDB" id="5547497at2759"/>
<dbReference type="EMBL" id="CACTIH010006340">
    <property type="protein sequence ID" value="CAA3004637.1"/>
    <property type="molecule type" value="Genomic_DNA"/>
</dbReference>
<feature type="non-terminal residue" evidence="1">
    <location>
        <position position="55"/>
    </location>
</feature>
<keyword evidence="2" id="KW-1185">Reference proteome</keyword>
<accession>A0A8S0TJI0</accession>
<dbReference type="AlphaFoldDB" id="A0A8S0TJI0"/>
<organism evidence="1 2">
    <name type="scientific">Olea europaea subsp. europaea</name>
    <dbReference type="NCBI Taxonomy" id="158383"/>
    <lineage>
        <taxon>Eukaryota</taxon>
        <taxon>Viridiplantae</taxon>
        <taxon>Streptophyta</taxon>
        <taxon>Embryophyta</taxon>
        <taxon>Tracheophyta</taxon>
        <taxon>Spermatophyta</taxon>
        <taxon>Magnoliopsida</taxon>
        <taxon>eudicotyledons</taxon>
        <taxon>Gunneridae</taxon>
        <taxon>Pentapetalae</taxon>
        <taxon>asterids</taxon>
        <taxon>lamiids</taxon>
        <taxon>Lamiales</taxon>
        <taxon>Oleaceae</taxon>
        <taxon>Oleeae</taxon>
        <taxon>Olea</taxon>
    </lineage>
</organism>
<feature type="non-terminal residue" evidence="1">
    <location>
        <position position="1"/>
    </location>
</feature>
<evidence type="ECO:0000313" key="1">
    <source>
        <dbReference type="EMBL" id="CAA3004637.1"/>
    </source>
</evidence>
<comment type="caution">
    <text evidence="1">The sequence shown here is derived from an EMBL/GenBank/DDBJ whole genome shotgun (WGS) entry which is preliminary data.</text>
</comment>
<name>A0A8S0TJI0_OLEEU</name>
<reference evidence="1 2" key="1">
    <citation type="submission" date="2019-12" db="EMBL/GenBank/DDBJ databases">
        <authorList>
            <person name="Alioto T."/>
            <person name="Alioto T."/>
            <person name="Gomez Garrido J."/>
        </authorList>
    </citation>
    <scope>NUCLEOTIDE SEQUENCE [LARGE SCALE GENOMIC DNA]</scope>
</reference>
<gene>
    <name evidence="1" type="ORF">OLEA9_A099371</name>
</gene>